<sequence length="351" mass="38341">MTIVNTVVGVLILIGVVTLLWQLGPQGPRGKLTPVLALLLLATSYVLVIPFSVRLFDQIRTNLAFPLSHLCSLGAMVPALLYTRCHLSTTPLRHRELVATAAAYTGVGVLLVYLFLSAPEQSEGTGFGLDSASTPRMQIYWLAQALVLSHATATMARVIIRARARERSRRRALLSVLAAVALVFAGYEVWLIVIITVWPAGPPLWAQSFGYTLQIVAGTLLVTSIIGPAVLGTYRSARLARFYLERLTPLHSWLTERYPQVRFRAHVAKRQETRVTDMLIEISDALRLLQSDAPTLAAAHGLEDGTIRAAARNSPHHAAYELTAAELFDSRDHAPGAGDRTGEPRSADSLR</sequence>
<dbReference type="Proteomes" id="UP001595696">
    <property type="component" value="Unassembled WGS sequence"/>
</dbReference>
<evidence type="ECO:0000256" key="1">
    <source>
        <dbReference type="SAM" id="MobiDB-lite"/>
    </source>
</evidence>
<evidence type="ECO:0000313" key="4">
    <source>
        <dbReference type="Proteomes" id="UP001595696"/>
    </source>
</evidence>
<keyword evidence="2" id="KW-0472">Membrane</keyword>
<evidence type="ECO:0000256" key="2">
    <source>
        <dbReference type="SAM" id="Phobius"/>
    </source>
</evidence>
<evidence type="ECO:0008006" key="5">
    <source>
        <dbReference type="Google" id="ProtNLM"/>
    </source>
</evidence>
<feature type="transmembrane region" description="Helical" evidence="2">
    <location>
        <begin position="97"/>
        <end position="118"/>
    </location>
</feature>
<feature type="transmembrane region" description="Helical" evidence="2">
    <location>
        <begin position="6"/>
        <end position="23"/>
    </location>
</feature>
<dbReference type="EMBL" id="JBHSAX010000019">
    <property type="protein sequence ID" value="MFC3965315.1"/>
    <property type="molecule type" value="Genomic_DNA"/>
</dbReference>
<evidence type="ECO:0000313" key="3">
    <source>
        <dbReference type="EMBL" id="MFC3965315.1"/>
    </source>
</evidence>
<reference evidence="4" key="1">
    <citation type="journal article" date="2019" name="Int. J. Syst. Evol. Microbiol.">
        <title>The Global Catalogue of Microorganisms (GCM) 10K type strain sequencing project: providing services to taxonomists for standard genome sequencing and annotation.</title>
        <authorList>
            <consortium name="The Broad Institute Genomics Platform"/>
            <consortium name="The Broad Institute Genome Sequencing Center for Infectious Disease"/>
            <person name="Wu L."/>
            <person name="Ma J."/>
        </authorList>
    </citation>
    <scope>NUCLEOTIDE SEQUENCE [LARGE SCALE GENOMIC DNA]</scope>
    <source>
        <strain evidence="4">CGMCC 4.7330</strain>
    </source>
</reference>
<protein>
    <recommendedName>
        <fullName evidence="5">Integral membrane protein</fullName>
    </recommendedName>
</protein>
<proteinExistence type="predicted"/>
<gene>
    <name evidence="3" type="ORF">ACFO0B_25280</name>
</gene>
<feature type="transmembrane region" description="Helical" evidence="2">
    <location>
        <begin position="172"/>
        <end position="199"/>
    </location>
</feature>
<comment type="caution">
    <text evidence="3">The sequence shown here is derived from an EMBL/GenBank/DDBJ whole genome shotgun (WGS) entry which is preliminary data.</text>
</comment>
<feature type="region of interest" description="Disordered" evidence="1">
    <location>
        <begin position="331"/>
        <end position="351"/>
    </location>
</feature>
<keyword evidence="4" id="KW-1185">Reference proteome</keyword>
<feature type="transmembrane region" description="Helical" evidence="2">
    <location>
        <begin position="211"/>
        <end position="234"/>
    </location>
</feature>
<dbReference type="RefSeq" id="WP_378615061.1">
    <property type="nucleotide sequence ID" value="NZ_JBHSAX010000019.1"/>
</dbReference>
<feature type="transmembrane region" description="Helical" evidence="2">
    <location>
        <begin position="138"/>
        <end position="160"/>
    </location>
</feature>
<name>A0ABV8DZG5_9NOCA</name>
<accession>A0ABV8DZG5</accession>
<keyword evidence="2" id="KW-1133">Transmembrane helix</keyword>
<keyword evidence="2" id="KW-0812">Transmembrane</keyword>
<organism evidence="3 4">
    <name type="scientific">Nocardia jiangsuensis</name>
    <dbReference type="NCBI Taxonomy" id="1691563"/>
    <lineage>
        <taxon>Bacteria</taxon>
        <taxon>Bacillati</taxon>
        <taxon>Actinomycetota</taxon>
        <taxon>Actinomycetes</taxon>
        <taxon>Mycobacteriales</taxon>
        <taxon>Nocardiaceae</taxon>
        <taxon>Nocardia</taxon>
    </lineage>
</organism>
<feature type="transmembrane region" description="Helical" evidence="2">
    <location>
        <begin position="35"/>
        <end position="53"/>
    </location>
</feature>